<dbReference type="InterPro" id="IPR040701">
    <property type="entry name" value="Bact_RF_family2"/>
</dbReference>
<dbReference type="RefSeq" id="WP_121672087.1">
    <property type="nucleotide sequence ID" value="NZ_BMXM01000001.1"/>
</dbReference>
<reference evidence="1 2" key="1">
    <citation type="submission" date="2018-10" db="EMBL/GenBank/DDBJ databases">
        <authorList>
            <person name="Li J."/>
        </authorList>
    </citation>
    <scope>NUCLEOTIDE SEQUENCE [LARGE SCALE GENOMIC DNA]</scope>
    <source>
        <strain evidence="1 2">CCTCC AB209002</strain>
    </source>
</reference>
<dbReference type="Gene3D" id="3.30.420.60">
    <property type="entry name" value="eRF1 domain 2"/>
    <property type="match status" value="1"/>
</dbReference>
<protein>
    <recommendedName>
        <fullName evidence="3">Peptide chain release factor 1</fullName>
    </recommendedName>
</protein>
<dbReference type="AlphaFoldDB" id="A0A3L6ZWH1"/>
<comment type="caution">
    <text evidence="1">The sequence shown here is derived from an EMBL/GenBank/DDBJ whole genome shotgun (WGS) entry which is preliminary data.</text>
</comment>
<dbReference type="SUPFAM" id="SSF53137">
    <property type="entry name" value="Translational machinery components"/>
    <property type="match status" value="1"/>
</dbReference>
<dbReference type="Proteomes" id="UP000270299">
    <property type="component" value="Unassembled WGS sequence"/>
</dbReference>
<evidence type="ECO:0000313" key="1">
    <source>
        <dbReference type="EMBL" id="RLP72366.1"/>
    </source>
</evidence>
<dbReference type="OrthoDB" id="5179393at2"/>
<dbReference type="InterPro" id="IPR042226">
    <property type="entry name" value="eFR1_2_sf"/>
</dbReference>
<gene>
    <name evidence="1" type="ORF">D9V29_04220</name>
</gene>
<accession>A0A3L6ZWH1</accession>
<dbReference type="Pfam" id="PF18844">
    <property type="entry name" value="baeRF_family2"/>
    <property type="match status" value="1"/>
</dbReference>
<evidence type="ECO:0000313" key="2">
    <source>
        <dbReference type="Proteomes" id="UP000270299"/>
    </source>
</evidence>
<organism evidence="1 2">
    <name type="scientific">Mycetocola manganoxydans</name>
    <dbReference type="NCBI Taxonomy" id="699879"/>
    <lineage>
        <taxon>Bacteria</taxon>
        <taxon>Bacillati</taxon>
        <taxon>Actinomycetota</taxon>
        <taxon>Actinomycetes</taxon>
        <taxon>Micrococcales</taxon>
        <taxon>Microbacteriaceae</taxon>
        <taxon>Mycetocola</taxon>
    </lineage>
</organism>
<sequence>MAHRTDAQTENGTRDPRTEQVRDWAALWRRDGSSSVVHVDAAALFDGSGQDAEARRDTIRNSLRTAGAPAADCEAIDRILAEPTGVGGPCSRFLVATEGDVIIDEILAGPMTSAESVEYTAVPNLLPLLVDRKNDALYLVVEAAREGGEIHAFRARHTASLHDEDIQGRTDSLNKVQAGGWSHSRYQHHSEEIWRQNQNQLASAVDTLVRELRPRLLVLAGDVRAVQLLSDELAPASREIASTVPTHVRAAGSSRDALNDHVAARLTELRAKDEQAAVDRLSAGDFENGAVGVGAVIHALQQGQVEKMLIDLDAIGDRSLFALASEPWVASAPEEALGAAVLGSVPAALALSRAALVADSRLMFVDTGRLPERAGVAAVLRWPTGPAVPGTPRWTPRP</sequence>
<evidence type="ECO:0008006" key="3">
    <source>
        <dbReference type="Google" id="ProtNLM"/>
    </source>
</evidence>
<proteinExistence type="predicted"/>
<keyword evidence="2" id="KW-1185">Reference proteome</keyword>
<dbReference type="EMBL" id="RCUV01000005">
    <property type="protein sequence ID" value="RLP72366.1"/>
    <property type="molecule type" value="Genomic_DNA"/>
</dbReference>
<name>A0A3L6ZWH1_9MICO</name>